<dbReference type="OrthoDB" id="341473at2759"/>
<dbReference type="GeneID" id="39979225"/>
<dbReference type="Proteomes" id="UP000186176">
    <property type="component" value="Unassembled WGS sequence"/>
</dbReference>
<gene>
    <name evidence="2" type="ORF">cubi_02435</name>
</gene>
<proteinExistence type="predicted"/>
<dbReference type="RefSeq" id="XP_028874567.1">
    <property type="nucleotide sequence ID" value="XM_029019446.1"/>
</dbReference>
<reference evidence="2 3" key="1">
    <citation type="submission" date="2016-10" db="EMBL/GenBank/DDBJ databases">
        <title>Reductive evolution of mitochondrial metabolism and differential evolution of invasion-related proteins in Cryptosporidium.</title>
        <authorList>
            <person name="Liu S."/>
            <person name="Roellig D.M."/>
            <person name="Guo Y."/>
            <person name="Li N."/>
            <person name="Frace M.A."/>
            <person name="Tang K."/>
            <person name="Zhang L."/>
            <person name="Feng Y."/>
            <person name="Xiao L."/>
        </authorList>
    </citation>
    <scope>NUCLEOTIDE SEQUENCE [LARGE SCALE GENOMIC DNA]</scope>
    <source>
        <strain evidence="2">39726</strain>
    </source>
</reference>
<dbReference type="AlphaFoldDB" id="A0A1J4MIC2"/>
<dbReference type="EMBL" id="LRBP01000017">
    <property type="protein sequence ID" value="OII73203.1"/>
    <property type="molecule type" value="Genomic_DNA"/>
</dbReference>
<evidence type="ECO:0000313" key="2">
    <source>
        <dbReference type="EMBL" id="OII73203.1"/>
    </source>
</evidence>
<keyword evidence="3" id="KW-1185">Reference proteome</keyword>
<accession>A0A1J4MIC2</accession>
<dbReference type="VEuPathDB" id="CryptoDB:cubi_02435"/>
<evidence type="ECO:0000313" key="3">
    <source>
        <dbReference type="Proteomes" id="UP000186176"/>
    </source>
</evidence>
<feature type="region of interest" description="Disordered" evidence="1">
    <location>
        <begin position="576"/>
        <end position="600"/>
    </location>
</feature>
<protein>
    <submittedName>
        <fullName evidence="2">Uncharacterized protein</fullName>
    </submittedName>
</protein>
<organism evidence="2 3">
    <name type="scientific">Cryptosporidium ubiquitum</name>
    <dbReference type="NCBI Taxonomy" id="857276"/>
    <lineage>
        <taxon>Eukaryota</taxon>
        <taxon>Sar</taxon>
        <taxon>Alveolata</taxon>
        <taxon>Apicomplexa</taxon>
        <taxon>Conoidasida</taxon>
        <taxon>Coccidia</taxon>
        <taxon>Eucoccidiorida</taxon>
        <taxon>Eimeriorina</taxon>
        <taxon>Cryptosporidiidae</taxon>
        <taxon>Cryptosporidium</taxon>
    </lineage>
</organism>
<comment type="caution">
    <text evidence="2">The sequence shown here is derived from an EMBL/GenBank/DDBJ whole genome shotgun (WGS) entry which is preliminary data.</text>
</comment>
<sequence length="600" mass="68893">MNWLVIFRREMMVFSLYWVYLFAILLECKANAQNILDYCVDSGLKSSKHQSLIQNFVLRLDVVNNVSEYENEILKDLSEEYVPFMDEEYLEEVAKFLFHRNEVVIDYFWDSMMESLPPSWHVYGTRPIQASVIKTRFMESCASNIYSLFRDGKIEKFHTMISNLKDARYLTLGKVNEICRNIKERIESFGFELKSGVQASGRSSLPAYYRCSEIYSDELADVLILVLDKKIPKLDISKLKICTLVNVIIRDSHTFRESCYGVLSFGLKGYLPIEKDNSDDLLFVCSVMDNIRKFTQLFSQKPIQLSGKGIKSVIVKSLLKIYPNIELTNIGMEMVELMKIQEHRFIESCMNFSETLFALQGFKRITKNVLKQNNDGILDSNEDEINDIQIYPVEGHLKDLRKKLLLTCSGIHMYLFETKPKGVSFTKLRNSRIITSEDFSKISKSKLLILDSCKNEYVMVLGKYTITQDTLSEIILSAILHSSNKSMSSSILHNGVTKEQICNISSKIINLLGKNFLTSPKFEETGFMSSCKQIIIDWALHQSLTTPLNSTLRKSIIKLCSIVTKSLILISETRKSQSGLDETNQDDDELTSSEYISEET</sequence>
<feature type="compositionally biased region" description="Acidic residues" evidence="1">
    <location>
        <begin position="583"/>
        <end position="600"/>
    </location>
</feature>
<name>A0A1J4MIC2_9CRYT</name>
<evidence type="ECO:0000256" key="1">
    <source>
        <dbReference type="SAM" id="MobiDB-lite"/>
    </source>
</evidence>